<evidence type="ECO:0000313" key="1">
    <source>
        <dbReference type="EMBL" id="MPM37652.1"/>
    </source>
</evidence>
<comment type="caution">
    <text evidence="1">The sequence shown here is derived from an EMBL/GenBank/DDBJ whole genome shotgun (WGS) entry which is preliminary data.</text>
</comment>
<proteinExistence type="predicted"/>
<sequence>MGYFMVHLKVAENLLKNNTKIKDTNAFYKGSLAPDAIMFREGCLRSDKSTTHFCIGDEGWGYYTNYEQWENNLNLNIANYDDMGNSDFLFGYYTHILTDIAYSNRFWTPTRITGDKEYIDDYLKDIAEIDSRLFESLENKEMLWSELKNSKNYYLHNLFDDNDLSILIDEMIDNMYYNRKSNPNHEFKVVTSTDMLDFIDKMVSKISSSEFRVQA</sequence>
<name>A0A644Z9Y0_9ZZZZ</name>
<protein>
    <submittedName>
        <fullName evidence="1">Uncharacterized protein</fullName>
    </submittedName>
</protein>
<accession>A0A644Z9Y0</accession>
<organism evidence="1">
    <name type="scientific">bioreactor metagenome</name>
    <dbReference type="NCBI Taxonomy" id="1076179"/>
    <lineage>
        <taxon>unclassified sequences</taxon>
        <taxon>metagenomes</taxon>
        <taxon>ecological metagenomes</taxon>
    </lineage>
</organism>
<dbReference type="AlphaFoldDB" id="A0A644Z9Y0"/>
<dbReference type="EMBL" id="VSSQ01008022">
    <property type="protein sequence ID" value="MPM37652.1"/>
    <property type="molecule type" value="Genomic_DNA"/>
</dbReference>
<reference evidence="1" key="1">
    <citation type="submission" date="2019-08" db="EMBL/GenBank/DDBJ databases">
        <authorList>
            <person name="Kucharzyk K."/>
            <person name="Murdoch R.W."/>
            <person name="Higgins S."/>
            <person name="Loffler F."/>
        </authorList>
    </citation>
    <scope>NUCLEOTIDE SEQUENCE</scope>
</reference>
<gene>
    <name evidence="1" type="ORF">SDC9_84271</name>
</gene>